<reference evidence="3" key="1">
    <citation type="submission" date="2017-02" db="EMBL/GenBank/DDBJ databases">
        <authorList>
            <person name="Daims H."/>
        </authorList>
    </citation>
    <scope>NUCLEOTIDE SEQUENCE [LARGE SCALE GENOMIC DNA]</scope>
</reference>
<dbReference type="EMBL" id="FUKI01000121">
    <property type="protein sequence ID" value="SJM93651.1"/>
    <property type="molecule type" value="Genomic_DNA"/>
</dbReference>
<organism evidence="2 3">
    <name type="scientific">Crenothrix polyspora</name>
    <dbReference type="NCBI Taxonomy" id="360316"/>
    <lineage>
        <taxon>Bacteria</taxon>
        <taxon>Pseudomonadati</taxon>
        <taxon>Pseudomonadota</taxon>
        <taxon>Gammaproteobacteria</taxon>
        <taxon>Methylococcales</taxon>
        <taxon>Crenotrichaceae</taxon>
        <taxon>Crenothrix</taxon>
    </lineage>
</organism>
<dbReference type="OrthoDB" id="6198507at2"/>
<name>A0A1R4HC76_9GAMM</name>
<accession>A0A1R4HC76</accession>
<dbReference type="InterPro" id="IPR025500">
    <property type="entry name" value="DUF4390"/>
</dbReference>
<dbReference type="Proteomes" id="UP000195667">
    <property type="component" value="Unassembled WGS sequence"/>
</dbReference>
<protein>
    <recommendedName>
        <fullName evidence="4">Proline rich signal peptide protein</fullName>
    </recommendedName>
</protein>
<feature type="chain" id="PRO_5013114113" description="Proline rich signal peptide protein" evidence="1">
    <location>
        <begin position="36"/>
        <end position="200"/>
    </location>
</feature>
<keyword evidence="1" id="KW-0732">Signal</keyword>
<dbReference type="Pfam" id="PF14334">
    <property type="entry name" value="DUF4390"/>
    <property type="match status" value="1"/>
</dbReference>
<proteinExistence type="predicted"/>
<evidence type="ECO:0000313" key="2">
    <source>
        <dbReference type="EMBL" id="SJM93651.1"/>
    </source>
</evidence>
<dbReference type="RefSeq" id="WP_087143946.1">
    <property type="nucleotide sequence ID" value="NZ_FUKI01000121.1"/>
</dbReference>
<dbReference type="AlphaFoldDB" id="A0A1R4HC76"/>
<evidence type="ECO:0008006" key="4">
    <source>
        <dbReference type="Google" id="ProtNLM"/>
    </source>
</evidence>
<sequence length="200" mass="23187">MSIFCHFREQNTLSNRKFYCFLGLVLSLLSTSLHATDAASTIKHANLALQDGNYVLSANINYHFSKKALNALQHGVALFWIIQIELQQQRDILWNKTLIDKEISYRIQYHALLNMYRVKNQSSGEVYNFATFAAALDLMSNLHNFPLLARERIDLNAHHYRAAIRVVFNRNALPLPLQPIAYLNPQWYLSSDWYLCPLTK</sequence>
<feature type="signal peptide" evidence="1">
    <location>
        <begin position="1"/>
        <end position="35"/>
    </location>
</feature>
<gene>
    <name evidence="2" type="ORF">CRENPOLYSF1_450017</name>
</gene>
<evidence type="ECO:0000313" key="3">
    <source>
        <dbReference type="Proteomes" id="UP000195667"/>
    </source>
</evidence>
<keyword evidence="3" id="KW-1185">Reference proteome</keyword>
<evidence type="ECO:0000256" key="1">
    <source>
        <dbReference type="SAM" id="SignalP"/>
    </source>
</evidence>